<keyword evidence="1" id="KW-0812">Transmembrane</keyword>
<dbReference type="RefSeq" id="WP_345352106.1">
    <property type="nucleotide sequence ID" value="NZ_BAABFB010000075.1"/>
</dbReference>
<feature type="transmembrane region" description="Helical" evidence="1">
    <location>
        <begin position="41"/>
        <end position="60"/>
    </location>
</feature>
<name>A0ABP8PN75_9NOCA</name>
<accession>A0ABP8PN75</accession>
<protein>
    <recommendedName>
        <fullName evidence="4">Integral membrane protein</fullName>
    </recommendedName>
</protein>
<proteinExistence type="predicted"/>
<keyword evidence="3" id="KW-1185">Reference proteome</keyword>
<evidence type="ECO:0000313" key="2">
    <source>
        <dbReference type="EMBL" id="GAA4489136.1"/>
    </source>
</evidence>
<feature type="transmembrane region" description="Helical" evidence="1">
    <location>
        <begin position="67"/>
        <end position="89"/>
    </location>
</feature>
<evidence type="ECO:0000313" key="3">
    <source>
        <dbReference type="Proteomes" id="UP001501183"/>
    </source>
</evidence>
<dbReference type="EMBL" id="BAABFB010000075">
    <property type="protein sequence ID" value="GAA4489136.1"/>
    <property type="molecule type" value="Genomic_DNA"/>
</dbReference>
<reference evidence="3" key="1">
    <citation type="journal article" date="2019" name="Int. J. Syst. Evol. Microbiol.">
        <title>The Global Catalogue of Microorganisms (GCM) 10K type strain sequencing project: providing services to taxonomists for standard genome sequencing and annotation.</title>
        <authorList>
            <consortium name="The Broad Institute Genomics Platform"/>
            <consortium name="The Broad Institute Genome Sequencing Center for Infectious Disease"/>
            <person name="Wu L."/>
            <person name="Ma J."/>
        </authorList>
    </citation>
    <scope>NUCLEOTIDE SEQUENCE [LARGE SCALE GENOMIC DNA]</scope>
    <source>
        <strain evidence="3">JCM 32206</strain>
    </source>
</reference>
<keyword evidence="1" id="KW-1133">Transmembrane helix</keyword>
<comment type="caution">
    <text evidence="2">The sequence shown here is derived from an EMBL/GenBank/DDBJ whole genome shotgun (WGS) entry which is preliminary data.</text>
</comment>
<evidence type="ECO:0000256" key="1">
    <source>
        <dbReference type="SAM" id="Phobius"/>
    </source>
</evidence>
<feature type="transmembrane region" description="Helical" evidence="1">
    <location>
        <begin position="101"/>
        <end position="122"/>
    </location>
</feature>
<keyword evidence="1" id="KW-0472">Membrane</keyword>
<dbReference type="Proteomes" id="UP001501183">
    <property type="component" value="Unassembled WGS sequence"/>
</dbReference>
<evidence type="ECO:0008006" key="4">
    <source>
        <dbReference type="Google" id="ProtNLM"/>
    </source>
</evidence>
<organism evidence="2 3">
    <name type="scientific">Rhodococcus olei</name>
    <dbReference type="NCBI Taxonomy" id="2161675"/>
    <lineage>
        <taxon>Bacteria</taxon>
        <taxon>Bacillati</taxon>
        <taxon>Actinomycetota</taxon>
        <taxon>Actinomycetes</taxon>
        <taxon>Mycobacteriales</taxon>
        <taxon>Nocardiaceae</taxon>
        <taxon>Rhodococcus</taxon>
    </lineage>
</organism>
<sequence length="183" mass="18127">MRAAPGEKLSRRVRSASVGASTVTVAIAAHGAAGGGLPTSSSLLLLAGVATVLASLTTAVPVLRRGVIALVPVLAVGQLAAHLALAVGHGHHAAVAAVGPLAAWAPMLGAHALALIVCAALIAAAERVGPRTEAALRAVVAALLATPPVVERPRVWLPVTDVHPVTAPVCRGAEPRRGPPVLV</sequence>
<gene>
    <name evidence="2" type="ORF">GCM10023094_50250</name>
</gene>